<name>A0A059BVE4_EUCGR</name>
<dbReference type="Gramene" id="KCW69924">
    <property type="protein sequence ID" value="KCW69924"/>
    <property type="gene ID" value="EUGRSUZ_F03248"/>
</dbReference>
<protein>
    <submittedName>
        <fullName evidence="2">Uncharacterized protein</fullName>
    </submittedName>
</protein>
<evidence type="ECO:0000256" key="1">
    <source>
        <dbReference type="SAM" id="MobiDB-lite"/>
    </source>
</evidence>
<reference evidence="2" key="1">
    <citation type="submission" date="2013-07" db="EMBL/GenBank/DDBJ databases">
        <title>The genome of Eucalyptus grandis.</title>
        <authorList>
            <person name="Schmutz J."/>
            <person name="Hayes R."/>
            <person name="Myburg A."/>
            <person name="Tuskan G."/>
            <person name="Grattapaglia D."/>
            <person name="Rokhsar D.S."/>
        </authorList>
    </citation>
    <scope>NUCLEOTIDE SEQUENCE</scope>
    <source>
        <tissue evidence="2">Leaf extractions</tissue>
    </source>
</reference>
<dbReference type="EMBL" id="KK198758">
    <property type="protein sequence ID" value="KCW69924.1"/>
    <property type="molecule type" value="Genomic_DNA"/>
</dbReference>
<feature type="region of interest" description="Disordered" evidence="1">
    <location>
        <begin position="38"/>
        <end position="99"/>
    </location>
</feature>
<proteinExistence type="predicted"/>
<gene>
    <name evidence="2" type="ORF">EUGRSUZ_F03248</name>
</gene>
<organism evidence="2">
    <name type="scientific">Eucalyptus grandis</name>
    <name type="common">Flooded gum</name>
    <dbReference type="NCBI Taxonomy" id="71139"/>
    <lineage>
        <taxon>Eukaryota</taxon>
        <taxon>Viridiplantae</taxon>
        <taxon>Streptophyta</taxon>
        <taxon>Embryophyta</taxon>
        <taxon>Tracheophyta</taxon>
        <taxon>Spermatophyta</taxon>
        <taxon>Magnoliopsida</taxon>
        <taxon>eudicotyledons</taxon>
        <taxon>Gunneridae</taxon>
        <taxon>Pentapetalae</taxon>
        <taxon>rosids</taxon>
        <taxon>malvids</taxon>
        <taxon>Myrtales</taxon>
        <taxon>Myrtaceae</taxon>
        <taxon>Myrtoideae</taxon>
        <taxon>Eucalypteae</taxon>
        <taxon>Eucalyptus</taxon>
    </lineage>
</organism>
<feature type="compositionally biased region" description="Basic and acidic residues" evidence="1">
    <location>
        <begin position="60"/>
        <end position="84"/>
    </location>
</feature>
<accession>A0A059BVE4</accession>
<evidence type="ECO:0000313" key="2">
    <source>
        <dbReference type="EMBL" id="KCW69924.1"/>
    </source>
</evidence>
<dbReference type="InParanoid" id="A0A059BVE4"/>
<sequence length="99" mass="10863">MPMSLVVSSFVPKTCTVHVISTQKLKLKQRCKQRVSVIRCKEQPQKPPIKTGTTPPQHNDLPKVAKQDGNESKASVEKGGDNSKKNIAPAQARKTEATE</sequence>
<dbReference type="AlphaFoldDB" id="A0A059BVE4"/>